<dbReference type="InterPro" id="IPR046796">
    <property type="entry name" value="Transposase_32_dom"/>
</dbReference>
<sequence length="231" mass="26693">MALCCCSWAIQRMGLLSDALTRNAGPAYPVEQYNSAEHFERSKKFSNRDEVNEGTIRFKNDVDFMRNRVHGPLACINVTIVREFYSNFSSLQQDCVTLRRKHIPITKEAHHEFLRVIARDNMTWESYSTRENRINNKILKPEAATWHKLIVCNIQPVSHHTTFNMDHAMLTFTLMTGGVVNLAKIMREYMYIASGGAIDQRFPYLVMIPKLATTNEVQAFPEDEFLDIEGR</sequence>
<evidence type="ECO:0000313" key="3">
    <source>
        <dbReference type="Proteomes" id="UP001341840"/>
    </source>
</evidence>
<organism evidence="2 3">
    <name type="scientific">Stylosanthes scabra</name>
    <dbReference type="NCBI Taxonomy" id="79078"/>
    <lineage>
        <taxon>Eukaryota</taxon>
        <taxon>Viridiplantae</taxon>
        <taxon>Streptophyta</taxon>
        <taxon>Embryophyta</taxon>
        <taxon>Tracheophyta</taxon>
        <taxon>Spermatophyta</taxon>
        <taxon>Magnoliopsida</taxon>
        <taxon>eudicotyledons</taxon>
        <taxon>Gunneridae</taxon>
        <taxon>Pentapetalae</taxon>
        <taxon>rosids</taxon>
        <taxon>fabids</taxon>
        <taxon>Fabales</taxon>
        <taxon>Fabaceae</taxon>
        <taxon>Papilionoideae</taxon>
        <taxon>50 kb inversion clade</taxon>
        <taxon>dalbergioids sensu lato</taxon>
        <taxon>Dalbergieae</taxon>
        <taxon>Pterocarpus clade</taxon>
        <taxon>Stylosanthes</taxon>
    </lineage>
</organism>
<gene>
    <name evidence="2" type="ORF">PIB30_013530</name>
</gene>
<protein>
    <recommendedName>
        <fullName evidence="1">Putative plant transposon protein domain-containing protein</fullName>
    </recommendedName>
</protein>
<name>A0ABU6R6L1_9FABA</name>
<evidence type="ECO:0000313" key="2">
    <source>
        <dbReference type="EMBL" id="MED6119654.1"/>
    </source>
</evidence>
<reference evidence="2 3" key="1">
    <citation type="journal article" date="2023" name="Plants (Basel)">
        <title>Bridging the Gap: Combining Genomics and Transcriptomics Approaches to Understand Stylosanthes scabra, an Orphan Legume from the Brazilian Caatinga.</title>
        <authorList>
            <person name="Ferreira-Neto J.R.C."/>
            <person name="da Silva M.D."/>
            <person name="Binneck E."/>
            <person name="de Melo N.F."/>
            <person name="da Silva R.H."/>
            <person name="de Melo A.L.T.M."/>
            <person name="Pandolfi V."/>
            <person name="Bustamante F.O."/>
            <person name="Brasileiro-Vidal A.C."/>
            <person name="Benko-Iseppon A.M."/>
        </authorList>
    </citation>
    <scope>NUCLEOTIDE SEQUENCE [LARGE SCALE GENOMIC DNA]</scope>
    <source>
        <tissue evidence="2">Leaves</tissue>
    </source>
</reference>
<accession>A0ABU6R6L1</accession>
<dbReference type="EMBL" id="JASCZI010030243">
    <property type="protein sequence ID" value="MED6119654.1"/>
    <property type="molecule type" value="Genomic_DNA"/>
</dbReference>
<keyword evidence="3" id="KW-1185">Reference proteome</keyword>
<comment type="caution">
    <text evidence="2">The sequence shown here is derived from an EMBL/GenBank/DDBJ whole genome shotgun (WGS) entry which is preliminary data.</text>
</comment>
<proteinExistence type="predicted"/>
<dbReference type="Pfam" id="PF20167">
    <property type="entry name" value="Transposase_32"/>
    <property type="match status" value="1"/>
</dbReference>
<evidence type="ECO:0000259" key="1">
    <source>
        <dbReference type="Pfam" id="PF20167"/>
    </source>
</evidence>
<dbReference type="Proteomes" id="UP001341840">
    <property type="component" value="Unassembled WGS sequence"/>
</dbReference>
<feature type="domain" description="Putative plant transposon protein" evidence="1">
    <location>
        <begin position="75"/>
        <end position="217"/>
    </location>
</feature>